<keyword evidence="2" id="KW-1185">Reference proteome</keyword>
<organism evidence="1 2">
    <name type="scientific">Naganishia cerealis</name>
    <dbReference type="NCBI Taxonomy" id="610337"/>
    <lineage>
        <taxon>Eukaryota</taxon>
        <taxon>Fungi</taxon>
        <taxon>Dikarya</taxon>
        <taxon>Basidiomycota</taxon>
        <taxon>Agaricomycotina</taxon>
        <taxon>Tremellomycetes</taxon>
        <taxon>Filobasidiales</taxon>
        <taxon>Filobasidiaceae</taxon>
        <taxon>Naganishia</taxon>
    </lineage>
</organism>
<gene>
    <name evidence="1" type="ORF">QFC19_006906</name>
</gene>
<dbReference type="Proteomes" id="UP001241377">
    <property type="component" value="Unassembled WGS sequence"/>
</dbReference>
<evidence type="ECO:0000313" key="2">
    <source>
        <dbReference type="Proteomes" id="UP001241377"/>
    </source>
</evidence>
<name>A0ACC2VDI5_9TREE</name>
<reference evidence="1" key="1">
    <citation type="submission" date="2023-04" db="EMBL/GenBank/DDBJ databases">
        <title>Draft Genome sequencing of Naganishia species isolated from polar environments using Oxford Nanopore Technology.</title>
        <authorList>
            <person name="Leo P."/>
            <person name="Venkateswaran K."/>
        </authorList>
    </citation>
    <scope>NUCLEOTIDE SEQUENCE</scope>
    <source>
        <strain evidence="1">MNA-CCFEE 5261</strain>
    </source>
</reference>
<protein>
    <submittedName>
        <fullName evidence="1">Uncharacterized protein</fullName>
    </submittedName>
</protein>
<comment type="caution">
    <text evidence="1">The sequence shown here is derived from an EMBL/GenBank/DDBJ whole genome shotgun (WGS) entry which is preliminary data.</text>
</comment>
<dbReference type="EMBL" id="JASBWR010000088">
    <property type="protein sequence ID" value="KAJ9097131.1"/>
    <property type="molecule type" value="Genomic_DNA"/>
</dbReference>
<accession>A0ACC2VDI5</accession>
<sequence>MAADWENVDAFLAHCCENNEIDLSYVRSESFYSLLQECNWEKDPSYEALYYSRTKSLDIELDRSLARTWVMDERLFIEDKDTKTWSMRRFPIYIGYGHKKYQDFRLKVVLLEDKARTGTKYVALANSERKGLKVQADLVATRSTMVDLMLTGIDNPKVLSWIYAVNDQLFLENDRKRGYMNPAGMTGPNFEELMTVRQNFERKFRFECAKNNNEKYNSLVRHSSLMKDSILVSCEIDAVKPQQNHDLKERFGLDDPVKNLDRYVEFKARVQGRSDLKYFHPALVQCYLAGTPTLVVGIKDRLDLISVKEWDVNEILLSGRMKRLEKWFLDRWLIFLIRFIKICILKKRNGNLQAFCIELEGSKLVIREHERSRLEIEAALTSDFLKWREEHPQKDLEDELADLLRPLNINENET</sequence>
<proteinExistence type="predicted"/>
<evidence type="ECO:0000313" key="1">
    <source>
        <dbReference type="EMBL" id="KAJ9097131.1"/>
    </source>
</evidence>